<dbReference type="OrthoDB" id="2128042at2759"/>
<proteinExistence type="predicted"/>
<dbReference type="EMBL" id="LXTC01000003">
    <property type="protein sequence ID" value="OBA21225.1"/>
    <property type="molecule type" value="Genomic_DNA"/>
</dbReference>
<dbReference type="PANTHER" id="PTHR36424:SF1">
    <property type="entry name" value="LOW AFFINITY K(+) TRANSPORTER 1-RELATED"/>
    <property type="match status" value="1"/>
</dbReference>
<dbReference type="GeneID" id="30030468"/>
<reference evidence="2 3" key="1">
    <citation type="submission" date="2016-05" db="EMBL/GenBank/DDBJ databases">
        <title>Comparative genomics of biotechnologically important yeasts.</title>
        <authorList>
            <consortium name="DOE Joint Genome Institute"/>
            <person name="Riley R."/>
            <person name="Haridas S."/>
            <person name="Wolfe K.H."/>
            <person name="Lopes M.R."/>
            <person name="Hittinger C.T."/>
            <person name="Goker M."/>
            <person name="Salamov A."/>
            <person name="Wisecaver J."/>
            <person name="Long T.M."/>
            <person name="Aerts A.L."/>
            <person name="Barry K."/>
            <person name="Choi C."/>
            <person name="Clum A."/>
            <person name="Coughlan A.Y."/>
            <person name="Deshpande S."/>
            <person name="Douglass A.P."/>
            <person name="Hanson S.J."/>
            <person name="Klenk H.-P."/>
            <person name="LaButti K."/>
            <person name="Lapidus A."/>
            <person name="Lindquist E."/>
            <person name="Lipzen A."/>
            <person name="Meier-kolthoff J.P."/>
            <person name="Ohm R.A."/>
            <person name="Otillar R.P."/>
            <person name="Pangilinan J."/>
            <person name="Peng Y."/>
            <person name="Rokas A."/>
            <person name="Rosa C.A."/>
            <person name="Scheuner C."/>
            <person name="Sibirny A.A."/>
            <person name="Slot J.C."/>
            <person name="Stielow J.B."/>
            <person name="Sun H."/>
            <person name="Kurtzman C.P."/>
            <person name="Blackwell M."/>
            <person name="Grigoriev I.V."/>
            <person name="Jeffries T.W."/>
        </authorList>
    </citation>
    <scope>NUCLEOTIDE SEQUENCE [LARGE SCALE GENOMIC DNA]</scope>
    <source>
        <strain evidence="2 3">NRRL YB-4993</strain>
    </source>
</reference>
<dbReference type="InterPro" id="IPR031606">
    <property type="entry name" value="Kch1/2"/>
</dbReference>
<comment type="caution">
    <text evidence="2">The sequence shown here is derived from an EMBL/GenBank/DDBJ whole genome shotgun (WGS) entry which is preliminary data.</text>
</comment>
<dbReference type="STRING" id="869754.A0A1A0HB59"/>
<dbReference type="Pfam" id="PF16944">
    <property type="entry name" value="KCH"/>
    <property type="match status" value="1"/>
</dbReference>
<evidence type="ECO:0000313" key="3">
    <source>
        <dbReference type="Proteomes" id="UP000092555"/>
    </source>
</evidence>
<dbReference type="GO" id="GO:0015079">
    <property type="term" value="F:potassium ion transmembrane transporter activity"/>
    <property type="evidence" value="ECO:0007669"/>
    <property type="project" value="InterPro"/>
</dbReference>
<dbReference type="GO" id="GO:0005886">
    <property type="term" value="C:plasma membrane"/>
    <property type="evidence" value="ECO:0007669"/>
    <property type="project" value="InterPro"/>
</dbReference>
<protein>
    <submittedName>
        <fullName evidence="2">Uncharacterized protein</fullName>
    </submittedName>
</protein>
<dbReference type="Proteomes" id="UP000092555">
    <property type="component" value="Unassembled WGS sequence"/>
</dbReference>
<gene>
    <name evidence="2" type="ORF">METBIDRAFT_42067</name>
</gene>
<evidence type="ECO:0000256" key="1">
    <source>
        <dbReference type="SAM" id="Phobius"/>
    </source>
</evidence>
<sequence>MFDSEKKAEGLDTSTFDIVKIDSFHNTRFWTVLSFVWVWIVLILKIAILGGDTYTCVSILVFNRWGTLDYDVYEYKVAKWIFTGCIFFRFLLLAYQIAWGIHVYRTRNIALAYLNHYARLMYAIRSYNYQCLFHEIDQEGFFEWACFHVYTELDNALEVLVADLPRQVINFMTLRYYATDGDLNNAILTNIKSIATTNLRLSIILSFQLCTMVLFLFFFFKFLLAIVLYIPIKVKVAHRGFRLLKAFCYKSVNENVRFLVKRNHKPRTQILNEGLMDIKEIQANLLLASNSTFD</sequence>
<keyword evidence="1" id="KW-1133">Transmembrane helix</keyword>
<dbReference type="PANTHER" id="PTHR36424">
    <property type="entry name" value="PHEROMONE-REGULATED MEMBRANE PROTEIN 6"/>
    <property type="match status" value="1"/>
</dbReference>
<dbReference type="AlphaFoldDB" id="A0A1A0HB59"/>
<feature type="transmembrane region" description="Helical" evidence="1">
    <location>
        <begin position="209"/>
        <end position="232"/>
    </location>
</feature>
<organism evidence="2 3">
    <name type="scientific">Metschnikowia bicuspidata var. bicuspidata NRRL YB-4993</name>
    <dbReference type="NCBI Taxonomy" id="869754"/>
    <lineage>
        <taxon>Eukaryota</taxon>
        <taxon>Fungi</taxon>
        <taxon>Dikarya</taxon>
        <taxon>Ascomycota</taxon>
        <taxon>Saccharomycotina</taxon>
        <taxon>Pichiomycetes</taxon>
        <taxon>Metschnikowiaceae</taxon>
        <taxon>Metschnikowia</taxon>
    </lineage>
</organism>
<name>A0A1A0HB59_9ASCO</name>
<feature type="transmembrane region" description="Helical" evidence="1">
    <location>
        <begin position="29"/>
        <end position="48"/>
    </location>
</feature>
<keyword evidence="1" id="KW-0812">Transmembrane</keyword>
<accession>A0A1A0HB59</accession>
<evidence type="ECO:0000313" key="2">
    <source>
        <dbReference type="EMBL" id="OBA21225.1"/>
    </source>
</evidence>
<keyword evidence="3" id="KW-1185">Reference proteome</keyword>
<keyword evidence="1" id="KW-0472">Membrane</keyword>
<feature type="non-terminal residue" evidence="2">
    <location>
        <position position="294"/>
    </location>
</feature>
<dbReference type="RefSeq" id="XP_018711735.1">
    <property type="nucleotide sequence ID" value="XM_018857492.1"/>
</dbReference>
<feature type="transmembrane region" description="Helical" evidence="1">
    <location>
        <begin position="80"/>
        <end position="101"/>
    </location>
</feature>